<dbReference type="PANTHER" id="PTHR30158">
    <property type="entry name" value="ACRA/E-RELATED COMPONENT OF DRUG EFFLUX TRANSPORTER"/>
    <property type="match status" value="1"/>
</dbReference>
<dbReference type="SUPFAM" id="SSF111369">
    <property type="entry name" value="HlyD-like secretion proteins"/>
    <property type="match status" value="1"/>
</dbReference>
<dbReference type="Pfam" id="PF25876">
    <property type="entry name" value="HH_MFP_RND"/>
    <property type="match status" value="1"/>
</dbReference>
<dbReference type="Pfam" id="PF25967">
    <property type="entry name" value="RND-MFP_C"/>
    <property type="match status" value="1"/>
</dbReference>
<evidence type="ECO:0000259" key="6">
    <source>
        <dbReference type="Pfam" id="PF25944"/>
    </source>
</evidence>
<dbReference type="InterPro" id="IPR058625">
    <property type="entry name" value="MdtA-like_BSH"/>
</dbReference>
<evidence type="ECO:0000256" key="3">
    <source>
        <dbReference type="SAM" id="SignalP"/>
    </source>
</evidence>
<dbReference type="InterPro" id="IPR058624">
    <property type="entry name" value="MdtA-like_HH"/>
</dbReference>
<feature type="domain" description="Multidrug resistance protein MdtA-like barrel-sandwich hybrid" evidence="5">
    <location>
        <begin position="65"/>
        <end position="207"/>
    </location>
</feature>
<dbReference type="InterPro" id="IPR058627">
    <property type="entry name" value="MdtA-like_C"/>
</dbReference>
<evidence type="ECO:0000313" key="9">
    <source>
        <dbReference type="Proteomes" id="UP000198346"/>
    </source>
</evidence>
<dbReference type="GO" id="GO:0022857">
    <property type="term" value="F:transmembrane transporter activity"/>
    <property type="evidence" value="ECO:0007669"/>
    <property type="project" value="InterPro"/>
</dbReference>
<evidence type="ECO:0000313" key="8">
    <source>
        <dbReference type="EMBL" id="SNT72428.1"/>
    </source>
</evidence>
<keyword evidence="9" id="KW-1185">Reference proteome</keyword>
<dbReference type="EMBL" id="FZQA01000002">
    <property type="protein sequence ID" value="SNT72428.1"/>
    <property type="molecule type" value="Genomic_DNA"/>
</dbReference>
<proteinExistence type="inferred from homology"/>
<evidence type="ECO:0000259" key="7">
    <source>
        <dbReference type="Pfam" id="PF25967"/>
    </source>
</evidence>
<dbReference type="GO" id="GO:0005886">
    <property type="term" value="C:plasma membrane"/>
    <property type="evidence" value="ECO:0007669"/>
    <property type="project" value="UniProtKB-SubCell"/>
</dbReference>
<dbReference type="InterPro" id="IPR058626">
    <property type="entry name" value="MdtA-like_b-barrel"/>
</dbReference>
<dbReference type="Gene3D" id="2.40.420.20">
    <property type="match status" value="1"/>
</dbReference>
<reference evidence="8 9" key="1">
    <citation type="submission" date="2017-07" db="EMBL/GenBank/DDBJ databases">
        <authorList>
            <person name="Sun Z.S."/>
            <person name="Albrecht U."/>
            <person name="Echele G."/>
            <person name="Lee C.C."/>
        </authorList>
    </citation>
    <scope>NUCLEOTIDE SEQUENCE [LARGE SCALE GENOMIC DNA]</scope>
    <source>
        <strain evidence="8 9">CGMCC 1.12710</strain>
    </source>
</reference>
<dbReference type="Pfam" id="PF25944">
    <property type="entry name" value="Beta-barrel_RND"/>
    <property type="match status" value="1"/>
</dbReference>
<dbReference type="NCBIfam" id="TIGR01730">
    <property type="entry name" value="RND_mfp"/>
    <property type="match status" value="1"/>
</dbReference>
<name>A0A239PQM4_9PROT</name>
<feature type="chain" id="PRO_5012196056" evidence="3">
    <location>
        <begin position="26"/>
        <end position="399"/>
    </location>
</feature>
<dbReference type="PANTHER" id="PTHR30158:SF3">
    <property type="entry name" value="MULTIDRUG EFFLUX PUMP SUBUNIT ACRA-RELATED"/>
    <property type="match status" value="1"/>
</dbReference>
<comment type="similarity">
    <text evidence="2">Belongs to the membrane fusion protein (MFP) (TC 8.A.1) family.</text>
</comment>
<dbReference type="Pfam" id="PF25917">
    <property type="entry name" value="BSH_RND"/>
    <property type="match status" value="1"/>
</dbReference>
<dbReference type="OrthoDB" id="9816569at2"/>
<evidence type="ECO:0000256" key="1">
    <source>
        <dbReference type="ARBA" id="ARBA00004196"/>
    </source>
</evidence>
<organism evidence="8 9">
    <name type="scientific">Amphiplicatus metriothermophilus</name>
    <dbReference type="NCBI Taxonomy" id="1519374"/>
    <lineage>
        <taxon>Bacteria</taxon>
        <taxon>Pseudomonadati</taxon>
        <taxon>Pseudomonadota</taxon>
        <taxon>Alphaproteobacteria</taxon>
        <taxon>Parvularculales</taxon>
        <taxon>Parvularculaceae</taxon>
        <taxon>Amphiplicatus</taxon>
    </lineage>
</organism>
<dbReference type="AlphaFoldDB" id="A0A239PQM4"/>
<accession>A0A239PQM4</accession>
<dbReference type="Gene3D" id="1.10.287.470">
    <property type="entry name" value="Helix hairpin bin"/>
    <property type="match status" value="1"/>
</dbReference>
<dbReference type="GO" id="GO:0046677">
    <property type="term" value="P:response to antibiotic"/>
    <property type="evidence" value="ECO:0007669"/>
    <property type="project" value="TreeGrafter"/>
</dbReference>
<keyword evidence="3" id="KW-0732">Signal</keyword>
<protein>
    <submittedName>
        <fullName evidence="8">Membrane fusion protein, multidrug efflux system</fullName>
    </submittedName>
</protein>
<feature type="domain" description="Multidrug resistance protein MdtA-like alpha-helical hairpin" evidence="4">
    <location>
        <begin position="107"/>
        <end position="175"/>
    </location>
</feature>
<dbReference type="InterPro" id="IPR006143">
    <property type="entry name" value="RND_pump_MFP"/>
</dbReference>
<dbReference type="Proteomes" id="UP000198346">
    <property type="component" value="Unassembled WGS sequence"/>
</dbReference>
<evidence type="ECO:0000259" key="5">
    <source>
        <dbReference type="Pfam" id="PF25917"/>
    </source>
</evidence>
<dbReference type="Gene3D" id="2.40.30.170">
    <property type="match status" value="1"/>
</dbReference>
<feature type="domain" description="Multidrug resistance protein MdtA-like beta-barrel" evidence="6">
    <location>
        <begin position="212"/>
        <end position="300"/>
    </location>
</feature>
<dbReference type="PROSITE" id="PS51257">
    <property type="entry name" value="PROKAR_LIPOPROTEIN"/>
    <property type="match status" value="1"/>
</dbReference>
<dbReference type="Gene3D" id="2.40.50.100">
    <property type="match status" value="1"/>
</dbReference>
<dbReference type="FunFam" id="2.40.420.20:FF:000001">
    <property type="entry name" value="Efflux RND transporter periplasmic adaptor subunit"/>
    <property type="match status" value="1"/>
</dbReference>
<evidence type="ECO:0000256" key="2">
    <source>
        <dbReference type="ARBA" id="ARBA00009477"/>
    </source>
</evidence>
<comment type="subcellular location">
    <subcellularLocation>
        <location evidence="1">Cell envelope</location>
    </subcellularLocation>
</comment>
<feature type="signal peptide" evidence="3">
    <location>
        <begin position="1"/>
        <end position="25"/>
    </location>
</feature>
<gene>
    <name evidence="8" type="ORF">SAMN06297382_1471</name>
</gene>
<feature type="domain" description="Multidrug resistance protein MdtA-like C-terminal permuted SH3" evidence="7">
    <location>
        <begin position="306"/>
        <end position="367"/>
    </location>
</feature>
<evidence type="ECO:0000259" key="4">
    <source>
        <dbReference type="Pfam" id="PF25876"/>
    </source>
</evidence>
<sequence length="399" mass="42118">MSLFSRRFYKAAGAGTLALLAVACAGEAQEGMYGQAGPPEVAVESVKARPVRLTSVLPGRTVAYRVAEVRPQVSGVITERLFEEGDEVDAGQPLYRIDSAPYQAAFENAAAALARAEALAVAAANREKRLARLVETNAVSRQDYDDAVAAARQARADVAAARAARDSAKVDLDRTVVAAPIAGRIGRALVTDGALVSAGQAQPLAVIHTLDPIYVDIAQSSAEILRWKRRATDKRDAGDAESFGVKLTLEDGFPYPLEGRLELTEVSVEPSTGSVAMRAVFPNPDGLLLPGMFVRAEVVEGMLDEAILAPQRAITRNPQGQGVAYVVDAENRAEARIVETERAIGDQWVVTAGLEPGDRLVVEGFQRFRPGDPVTPVEVSRVAAAGSESGANAPGGGRP</sequence>
<dbReference type="RefSeq" id="WP_089411915.1">
    <property type="nucleotide sequence ID" value="NZ_FZQA01000002.1"/>
</dbReference>